<sequence length="66" mass="7362">MLSLMDSSKRYLDRTGITSHRDHIGVTRSVAVSRAQVQQELLTGTIEGTDINITCSHTNIQSNYIQ</sequence>
<dbReference type="Proteomes" id="UP000198323">
    <property type="component" value="Unassembled WGS sequence"/>
</dbReference>
<comment type="caution">
    <text evidence="1">The sequence shown here is derived from an EMBL/GenBank/DDBJ whole genome shotgun (WGS) entry which is preliminary data.</text>
</comment>
<organism evidence="1 2">
    <name type="scientific">Callipepla squamata</name>
    <name type="common">Scaled quail</name>
    <dbReference type="NCBI Taxonomy" id="9009"/>
    <lineage>
        <taxon>Eukaryota</taxon>
        <taxon>Metazoa</taxon>
        <taxon>Chordata</taxon>
        <taxon>Craniata</taxon>
        <taxon>Vertebrata</taxon>
        <taxon>Euteleostomi</taxon>
        <taxon>Archelosauria</taxon>
        <taxon>Archosauria</taxon>
        <taxon>Dinosauria</taxon>
        <taxon>Saurischia</taxon>
        <taxon>Theropoda</taxon>
        <taxon>Coelurosauria</taxon>
        <taxon>Aves</taxon>
        <taxon>Neognathae</taxon>
        <taxon>Galloanserae</taxon>
        <taxon>Galliformes</taxon>
        <taxon>Odontophoridae</taxon>
        <taxon>Callipepla</taxon>
    </lineage>
</organism>
<protein>
    <submittedName>
        <fullName evidence="1">Uncharacterized protein</fullName>
    </submittedName>
</protein>
<evidence type="ECO:0000313" key="2">
    <source>
        <dbReference type="Proteomes" id="UP000198323"/>
    </source>
</evidence>
<dbReference type="EMBL" id="MCFN01000978">
    <property type="protein sequence ID" value="OXB54133.1"/>
    <property type="molecule type" value="Genomic_DNA"/>
</dbReference>
<proteinExistence type="predicted"/>
<reference evidence="1 2" key="1">
    <citation type="submission" date="2016-07" db="EMBL/GenBank/DDBJ databases">
        <title>Disparate Historic Effective Population Sizes Predicted by Modern Levels of Genome Diversity for the Scaled Quail (Callipepla squamata) and the Northern Bobwhite (Colinus virginianus): Inferences from First and Second Generation Draft Genome Assemblies for Sympatric New World Quail.</title>
        <authorList>
            <person name="Oldeschulte D.L."/>
            <person name="Halley Y.A."/>
            <person name="Bhattarai E.K."/>
            <person name="Brashear W.A."/>
            <person name="Hill J."/>
            <person name="Metz R.P."/>
            <person name="Johnson C.D."/>
            <person name="Rollins D."/>
            <person name="Peterson M.J."/>
            <person name="Bickhart D.M."/>
            <person name="Decker J.E."/>
            <person name="Seabury C.M."/>
        </authorList>
    </citation>
    <scope>NUCLEOTIDE SEQUENCE [LARGE SCALE GENOMIC DNA]</scope>
    <source>
        <strain evidence="1 2">Texas</strain>
        <tissue evidence="1">Leg muscle</tissue>
    </source>
</reference>
<evidence type="ECO:0000313" key="1">
    <source>
        <dbReference type="EMBL" id="OXB54133.1"/>
    </source>
</evidence>
<name>A0A226MFS8_CALSU</name>
<dbReference type="AlphaFoldDB" id="A0A226MFS8"/>
<dbReference type="OrthoDB" id="9360647at2759"/>
<keyword evidence="2" id="KW-1185">Reference proteome</keyword>
<gene>
    <name evidence="1" type="ORF">ASZ78_016606</name>
</gene>
<accession>A0A226MFS8</accession>